<evidence type="ECO:0000256" key="1">
    <source>
        <dbReference type="SAM" id="Phobius"/>
    </source>
</evidence>
<dbReference type="PANTHER" id="PTHR34512">
    <property type="entry name" value="CELL SURFACE PROTEIN"/>
    <property type="match status" value="1"/>
</dbReference>
<keyword evidence="1" id="KW-0472">Membrane</keyword>
<gene>
    <name evidence="3" type="ORF">Mal4_53550</name>
</gene>
<reference evidence="3 4" key="1">
    <citation type="submission" date="2019-02" db="EMBL/GenBank/DDBJ databases">
        <title>Deep-cultivation of Planctomycetes and their phenomic and genomic characterization uncovers novel biology.</title>
        <authorList>
            <person name="Wiegand S."/>
            <person name="Jogler M."/>
            <person name="Boedeker C."/>
            <person name="Pinto D."/>
            <person name="Vollmers J."/>
            <person name="Rivas-Marin E."/>
            <person name="Kohn T."/>
            <person name="Peeters S.H."/>
            <person name="Heuer A."/>
            <person name="Rast P."/>
            <person name="Oberbeckmann S."/>
            <person name="Bunk B."/>
            <person name="Jeske O."/>
            <person name="Meyerdierks A."/>
            <person name="Storesund J.E."/>
            <person name="Kallscheuer N."/>
            <person name="Luecker S."/>
            <person name="Lage O.M."/>
            <person name="Pohl T."/>
            <person name="Merkel B.J."/>
            <person name="Hornburger P."/>
            <person name="Mueller R.-W."/>
            <person name="Bruemmer F."/>
            <person name="Labrenz M."/>
            <person name="Spormann A.M."/>
            <person name="Op den Camp H."/>
            <person name="Overmann J."/>
            <person name="Amann R."/>
            <person name="Jetten M.S.M."/>
            <person name="Mascher T."/>
            <person name="Medema M.H."/>
            <person name="Devos D.P."/>
            <person name="Kaster A.-K."/>
            <person name="Ovreas L."/>
            <person name="Rohde M."/>
            <person name="Galperin M.Y."/>
            <person name="Jogler C."/>
        </authorList>
    </citation>
    <scope>NUCLEOTIDE SEQUENCE [LARGE SCALE GENOMIC DNA]</scope>
    <source>
        <strain evidence="3 4">Mal4</strain>
    </source>
</reference>
<dbReference type="RefSeq" id="WP_145372222.1">
    <property type="nucleotide sequence ID" value="NZ_CP036275.1"/>
</dbReference>
<dbReference type="Gene3D" id="2.40.10.480">
    <property type="match status" value="2"/>
</dbReference>
<dbReference type="InterPro" id="IPR002372">
    <property type="entry name" value="PQQ_rpt_dom"/>
</dbReference>
<dbReference type="SUPFAM" id="SSF50998">
    <property type="entry name" value="Quinoprotein alcohol dehydrogenase-like"/>
    <property type="match status" value="2"/>
</dbReference>
<feature type="transmembrane region" description="Helical" evidence="1">
    <location>
        <begin position="52"/>
        <end position="69"/>
    </location>
</feature>
<feature type="domain" description="Pyrrolo-quinoline quinone repeat" evidence="2">
    <location>
        <begin position="582"/>
        <end position="761"/>
    </location>
</feature>
<dbReference type="InterPro" id="IPR015943">
    <property type="entry name" value="WD40/YVTN_repeat-like_dom_sf"/>
</dbReference>
<keyword evidence="1" id="KW-0812">Transmembrane</keyword>
<sequence length="836" mass="88162">MTDLAVIPILPTLHTLLLALPVGIVALLMLLRRLAEPGMPARLLRLGWRLRGLLLTCTAVAGLVIFAATRSGARFEAHSDGVSFQPGHWPTARGDLQRLGVNDPVGGPTGGGINWKTGGPTQSYYATPAIAGDRLYCVASSGGRRGRIECRSLLDGGLLWTAAPAGYRATFSSPVLSSRYLVCGEGLHNDRMARIVCIDVAPHHVGELLWTFQTNSHVECTPVIDGERVYAGAGDDGVYCLQLDPDIPEDERLVWHVSGRNLPDAETSLAVHNGRVYVGLGNGGEAVCVLDAATGQMIRRLPMPYPVFGLPAIDGERLYVGMGRGDYVHAANDPAGQVCCIDLNSLTVEWTYATPATVLGAVAVAGDDLLFASADGTVHRLDRNGDVINTWESGERVLTSPAVTDDAVYIVTGTGRLYGLTRDLKPFWQVEVGGARRCVSSPVVASGQVCFGTEEAGLISAGSRAAQTEPVWHGQAGGNAAFDTSADPLPVHGRVHWQWPAESRNESTDITAAVGVIGDHILVPVANGPEAGLVCLRWNASGTGGPAEQWHHREPAGIHVSPAAAGRQVFVTTGQPGETSRELRALALDTGNVEWRHPVSAAASGRLYLGGPAGNSLCIADVPDGLSLLTTDGHLHWRSRVGHVRHPVAMEAGRILTAGTDPPSLVLLDGPTGRTLWRVPLDSVPTTSALLLGDHCLVGTRAGLEWRRLLDGERIEQTSHAATSILPHDEVTSLIRTGDSSVTWGDASNAIHVLDCETGDAHSIAMPERPGRPLHVGGHLLFADEAGLDAVVLRAGASPRLWCDLSKVGTPAAPGVWSRGILLLPVDGGGLVGIGE</sequence>
<accession>A0A517ZES7</accession>
<evidence type="ECO:0000313" key="4">
    <source>
        <dbReference type="Proteomes" id="UP000320496"/>
    </source>
</evidence>
<dbReference type="InterPro" id="IPR018391">
    <property type="entry name" value="PQQ_b-propeller_rpt"/>
</dbReference>
<feature type="transmembrane region" description="Helical" evidence="1">
    <location>
        <begin position="6"/>
        <end position="31"/>
    </location>
</feature>
<dbReference type="InterPro" id="IPR011047">
    <property type="entry name" value="Quinoprotein_ADH-like_sf"/>
</dbReference>
<proteinExistence type="predicted"/>
<dbReference type="Gene3D" id="2.130.10.10">
    <property type="entry name" value="YVTN repeat-like/Quinoprotein amine dehydrogenase"/>
    <property type="match status" value="2"/>
</dbReference>
<protein>
    <submittedName>
        <fullName evidence="3">Outer membrane biogenesis protein BamB</fullName>
    </submittedName>
</protein>
<evidence type="ECO:0000259" key="2">
    <source>
        <dbReference type="Pfam" id="PF13360"/>
    </source>
</evidence>
<dbReference type="Pfam" id="PF13360">
    <property type="entry name" value="PQQ_2"/>
    <property type="match status" value="3"/>
</dbReference>
<name>A0A517ZES7_9PLAN</name>
<dbReference type="OrthoDB" id="256225at2"/>
<dbReference type="SMART" id="SM00564">
    <property type="entry name" value="PQQ"/>
    <property type="match status" value="6"/>
</dbReference>
<organism evidence="3 4">
    <name type="scientific">Maioricimonas rarisocia</name>
    <dbReference type="NCBI Taxonomy" id="2528026"/>
    <lineage>
        <taxon>Bacteria</taxon>
        <taxon>Pseudomonadati</taxon>
        <taxon>Planctomycetota</taxon>
        <taxon>Planctomycetia</taxon>
        <taxon>Planctomycetales</taxon>
        <taxon>Planctomycetaceae</taxon>
        <taxon>Maioricimonas</taxon>
    </lineage>
</organism>
<evidence type="ECO:0000313" key="3">
    <source>
        <dbReference type="EMBL" id="QDU40990.1"/>
    </source>
</evidence>
<keyword evidence="4" id="KW-1185">Reference proteome</keyword>
<feature type="domain" description="Pyrrolo-quinoline quinone repeat" evidence="2">
    <location>
        <begin position="145"/>
        <end position="241"/>
    </location>
</feature>
<dbReference type="KEGG" id="mri:Mal4_53550"/>
<keyword evidence="1" id="KW-1133">Transmembrane helix</keyword>
<dbReference type="AlphaFoldDB" id="A0A517ZES7"/>
<dbReference type="PANTHER" id="PTHR34512:SF30">
    <property type="entry name" value="OUTER MEMBRANE PROTEIN ASSEMBLY FACTOR BAMB"/>
    <property type="match status" value="1"/>
</dbReference>
<dbReference type="EMBL" id="CP036275">
    <property type="protein sequence ID" value="QDU40990.1"/>
    <property type="molecule type" value="Genomic_DNA"/>
</dbReference>
<feature type="domain" description="Pyrrolo-quinoline quinone repeat" evidence="2">
    <location>
        <begin position="314"/>
        <end position="473"/>
    </location>
</feature>
<dbReference type="Proteomes" id="UP000320496">
    <property type="component" value="Chromosome"/>
</dbReference>